<accession>A0A026WZN6</accession>
<gene>
    <name evidence="2" type="ORF">X777_12010</name>
</gene>
<dbReference type="AlphaFoldDB" id="A0A026WZN6"/>
<reference evidence="2 3" key="1">
    <citation type="journal article" date="2014" name="Curr. Biol.">
        <title>The genome of the clonal raider ant Cerapachys biroi.</title>
        <authorList>
            <person name="Oxley P.R."/>
            <person name="Ji L."/>
            <person name="Fetter-Pruneda I."/>
            <person name="McKenzie S.K."/>
            <person name="Li C."/>
            <person name="Hu H."/>
            <person name="Zhang G."/>
            <person name="Kronauer D.J."/>
        </authorList>
    </citation>
    <scope>NUCLEOTIDE SEQUENCE [LARGE SCALE GENOMIC DNA]</scope>
</reference>
<evidence type="ECO:0000313" key="2">
    <source>
        <dbReference type="EMBL" id="EZA61303.1"/>
    </source>
</evidence>
<feature type="region of interest" description="Disordered" evidence="1">
    <location>
        <begin position="23"/>
        <end position="54"/>
    </location>
</feature>
<dbReference type="Proteomes" id="UP000053097">
    <property type="component" value="Unassembled WGS sequence"/>
</dbReference>
<sequence>MWKVFESNFYRVILSERRKAFDLSEDTSARDRSQEPEDQRHVSTEAFDKFEDTD</sequence>
<organism evidence="2 3">
    <name type="scientific">Ooceraea biroi</name>
    <name type="common">Clonal raider ant</name>
    <name type="synonym">Cerapachys biroi</name>
    <dbReference type="NCBI Taxonomy" id="2015173"/>
    <lineage>
        <taxon>Eukaryota</taxon>
        <taxon>Metazoa</taxon>
        <taxon>Ecdysozoa</taxon>
        <taxon>Arthropoda</taxon>
        <taxon>Hexapoda</taxon>
        <taxon>Insecta</taxon>
        <taxon>Pterygota</taxon>
        <taxon>Neoptera</taxon>
        <taxon>Endopterygota</taxon>
        <taxon>Hymenoptera</taxon>
        <taxon>Apocrita</taxon>
        <taxon>Aculeata</taxon>
        <taxon>Formicoidea</taxon>
        <taxon>Formicidae</taxon>
        <taxon>Dorylinae</taxon>
        <taxon>Ooceraea</taxon>
    </lineage>
</organism>
<evidence type="ECO:0000256" key="1">
    <source>
        <dbReference type="SAM" id="MobiDB-lite"/>
    </source>
</evidence>
<evidence type="ECO:0000313" key="3">
    <source>
        <dbReference type="Proteomes" id="UP000053097"/>
    </source>
</evidence>
<proteinExistence type="predicted"/>
<protein>
    <submittedName>
        <fullName evidence="2">Uncharacterized protein</fullName>
    </submittedName>
</protein>
<keyword evidence="3" id="KW-1185">Reference proteome</keyword>
<name>A0A026WZN6_OOCBI</name>
<dbReference type="EMBL" id="KK107061">
    <property type="protein sequence ID" value="EZA61303.1"/>
    <property type="molecule type" value="Genomic_DNA"/>
</dbReference>